<dbReference type="InterPro" id="IPR038770">
    <property type="entry name" value="Na+/solute_symporter_sf"/>
</dbReference>
<feature type="transmembrane region" description="Helical" evidence="8">
    <location>
        <begin position="185"/>
        <end position="207"/>
    </location>
</feature>
<evidence type="ECO:0000256" key="5">
    <source>
        <dbReference type="ARBA" id="ARBA00022692"/>
    </source>
</evidence>
<dbReference type="PANTHER" id="PTHR36838">
    <property type="entry name" value="AUXIN EFFLUX CARRIER FAMILY PROTEIN"/>
    <property type="match status" value="1"/>
</dbReference>
<evidence type="ECO:0000256" key="4">
    <source>
        <dbReference type="ARBA" id="ARBA00022475"/>
    </source>
</evidence>
<dbReference type="PANTHER" id="PTHR36838:SF1">
    <property type="entry name" value="SLR1864 PROTEIN"/>
    <property type="match status" value="1"/>
</dbReference>
<evidence type="ECO:0000313" key="10">
    <source>
        <dbReference type="Proteomes" id="UP001171111"/>
    </source>
</evidence>
<keyword evidence="6 8" id="KW-1133">Transmembrane helix</keyword>
<feature type="transmembrane region" description="Helical" evidence="8">
    <location>
        <begin position="275"/>
        <end position="298"/>
    </location>
</feature>
<feature type="transmembrane region" description="Helical" evidence="8">
    <location>
        <begin position="57"/>
        <end position="78"/>
    </location>
</feature>
<comment type="caution">
    <text evidence="9">The sequence shown here is derived from an EMBL/GenBank/DDBJ whole genome shotgun (WGS) entry which is preliminary data.</text>
</comment>
<keyword evidence="4" id="KW-1003">Cell membrane</keyword>
<feature type="transmembrane region" description="Helical" evidence="8">
    <location>
        <begin position="121"/>
        <end position="145"/>
    </location>
</feature>
<keyword evidence="10" id="KW-1185">Reference proteome</keyword>
<proteinExistence type="inferred from homology"/>
<keyword evidence="7 8" id="KW-0472">Membrane</keyword>
<keyword evidence="5 8" id="KW-0812">Transmembrane</keyword>
<evidence type="ECO:0000256" key="2">
    <source>
        <dbReference type="ARBA" id="ARBA00010145"/>
    </source>
</evidence>
<gene>
    <name evidence="9" type="ORF">Q2362_00855</name>
</gene>
<evidence type="ECO:0000313" key="9">
    <source>
        <dbReference type="EMBL" id="MDO2408648.1"/>
    </source>
</evidence>
<comment type="subcellular location">
    <subcellularLocation>
        <location evidence="1">Cell membrane</location>
        <topology evidence="1">Multi-pass membrane protein</topology>
    </subcellularLocation>
</comment>
<feature type="transmembrane region" description="Helical" evidence="8">
    <location>
        <begin position="26"/>
        <end position="45"/>
    </location>
</feature>
<feature type="transmembrane region" description="Helical" evidence="8">
    <location>
        <begin position="151"/>
        <end position="173"/>
    </location>
</feature>
<evidence type="ECO:0000256" key="8">
    <source>
        <dbReference type="SAM" id="Phobius"/>
    </source>
</evidence>
<sequence>MLPLFSIFVLLASGYLAKRTKVIPQNQLIIFIDFVLVFALPALIFDKVYHVNIDFHLFSVIACGFGANFVAMLLAFGLGRLLGFSKATTASMALLAMFGNTLFMGLPVLQGILGDDIANEVILYDQMITCVPIAFLGPFILSYAAPSNVSLIANVFKIMKFPPFLALVAGLLAKSVEIPDFLFAPLRLFSGAVVPVALFAVGLGLGFNTVRSSYKSTALVVFLRMVVAPCFFVAFAWVFGIEFSPSYMVGLIETAMPPMVLASAMILKAKLDSNLAISAIAIGMCFTFVVIPVIIAIFM</sequence>
<evidence type="ECO:0000256" key="1">
    <source>
        <dbReference type="ARBA" id="ARBA00004651"/>
    </source>
</evidence>
<evidence type="ECO:0000256" key="6">
    <source>
        <dbReference type="ARBA" id="ARBA00022989"/>
    </source>
</evidence>
<accession>A0ABT8T5E8</accession>
<evidence type="ECO:0000256" key="3">
    <source>
        <dbReference type="ARBA" id="ARBA00022448"/>
    </source>
</evidence>
<keyword evidence="3" id="KW-0813">Transport</keyword>
<feature type="transmembrane region" description="Helical" evidence="8">
    <location>
        <begin position="219"/>
        <end position="240"/>
    </location>
</feature>
<dbReference type="Proteomes" id="UP001171111">
    <property type="component" value="Unassembled WGS sequence"/>
</dbReference>
<organism evidence="9 10">
    <name type="scientific">Campylobacter magnus</name>
    <dbReference type="NCBI Taxonomy" id="3026462"/>
    <lineage>
        <taxon>Bacteria</taxon>
        <taxon>Pseudomonadati</taxon>
        <taxon>Campylobacterota</taxon>
        <taxon>Epsilonproteobacteria</taxon>
        <taxon>Campylobacterales</taxon>
        <taxon>Campylobacteraceae</taxon>
        <taxon>Campylobacter</taxon>
    </lineage>
</organism>
<reference evidence="9 10" key="1">
    <citation type="submission" date="2023-06" db="EMBL/GenBank/DDBJ databases">
        <title>Campylobacter magnum sp. nov., isolated from cecal contents of domestic pigs (Sus scrofa domesticus).</title>
        <authorList>
            <person name="Papic B."/>
            <person name="Gruntar I."/>
        </authorList>
    </citation>
    <scope>NUCLEOTIDE SEQUENCE [LARGE SCALE GENOMIC DNA]</scope>
    <source>
        <strain evidence="10">34484-21</strain>
    </source>
</reference>
<dbReference type="Gene3D" id="1.20.1530.20">
    <property type="match status" value="1"/>
</dbReference>
<comment type="similarity">
    <text evidence="2">Belongs to the auxin efflux carrier (TC 2.A.69) family.</text>
</comment>
<protein>
    <submittedName>
        <fullName evidence="9">AEC family transporter</fullName>
    </submittedName>
</protein>
<dbReference type="RefSeq" id="WP_302243379.1">
    <property type="nucleotide sequence ID" value="NZ_JAULJQ010000001.1"/>
</dbReference>
<dbReference type="InterPro" id="IPR004776">
    <property type="entry name" value="Mem_transp_PIN-like"/>
</dbReference>
<dbReference type="EMBL" id="JAULJQ010000001">
    <property type="protein sequence ID" value="MDO2408648.1"/>
    <property type="molecule type" value="Genomic_DNA"/>
</dbReference>
<dbReference type="Pfam" id="PF03547">
    <property type="entry name" value="Mem_trans"/>
    <property type="match status" value="1"/>
</dbReference>
<feature type="transmembrane region" description="Helical" evidence="8">
    <location>
        <begin position="90"/>
        <end position="109"/>
    </location>
</feature>
<name>A0ABT8T5E8_9BACT</name>
<evidence type="ECO:0000256" key="7">
    <source>
        <dbReference type="ARBA" id="ARBA00023136"/>
    </source>
</evidence>